<keyword evidence="2" id="KW-1185">Reference proteome</keyword>
<dbReference type="AlphaFoldDB" id="A0A843WGE3"/>
<comment type="caution">
    <text evidence="1">The sequence shown here is derived from an EMBL/GenBank/DDBJ whole genome shotgun (WGS) entry which is preliminary data.</text>
</comment>
<evidence type="ECO:0000313" key="1">
    <source>
        <dbReference type="EMBL" id="MQM05818.1"/>
    </source>
</evidence>
<gene>
    <name evidence="1" type="ORF">Taro_038634</name>
</gene>
<dbReference type="Proteomes" id="UP000652761">
    <property type="component" value="Unassembled WGS sequence"/>
</dbReference>
<evidence type="ECO:0000313" key="2">
    <source>
        <dbReference type="Proteomes" id="UP000652761"/>
    </source>
</evidence>
<organism evidence="1 2">
    <name type="scientific">Colocasia esculenta</name>
    <name type="common">Wild taro</name>
    <name type="synonym">Arum esculentum</name>
    <dbReference type="NCBI Taxonomy" id="4460"/>
    <lineage>
        <taxon>Eukaryota</taxon>
        <taxon>Viridiplantae</taxon>
        <taxon>Streptophyta</taxon>
        <taxon>Embryophyta</taxon>
        <taxon>Tracheophyta</taxon>
        <taxon>Spermatophyta</taxon>
        <taxon>Magnoliopsida</taxon>
        <taxon>Liliopsida</taxon>
        <taxon>Araceae</taxon>
        <taxon>Aroideae</taxon>
        <taxon>Colocasieae</taxon>
        <taxon>Colocasia</taxon>
    </lineage>
</organism>
<name>A0A843WGE3_COLES</name>
<protein>
    <submittedName>
        <fullName evidence="1">Uncharacterized protein</fullName>
    </submittedName>
</protein>
<sequence>MRESRRPHTHRLALSSVVAEGLHHRQCKSLSVVHLGFPLYFYGHEIDIPCEASARSQEAESCRARY</sequence>
<proteinExistence type="predicted"/>
<reference evidence="1" key="1">
    <citation type="submission" date="2017-07" db="EMBL/GenBank/DDBJ databases">
        <title>Taro Niue Genome Assembly and Annotation.</title>
        <authorList>
            <person name="Atibalentja N."/>
            <person name="Keating K."/>
            <person name="Fields C.J."/>
        </authorList>
    </citation>
    <scope>NUCLEOTIDE SEQUENCE</scope>
    <source>
        <strain evidence="1">Niue_2</strain>
        <tissue evidence="1">Leaf</tissue>
    </source>
</reference>
<accession>A0A843WGE3</accession>
<dbReference type="EMBL" id="NMUH01003481">
    <property type="protein sequence ID" value="MQM05818.1"/>
    <property type="molecule type" value="Genomic_DNA"/>
</dbReference>